<organism evidence="1 2">
    <name type="scientific">Dovyalis caffra</name>
    <dbReference type="NCBI Taxonomy" id="77055"/>
    <lineage>
        <taxon>Eukaryota</taxon>
        <taxon>Viridiplantae</taxon>
        <taxon>Streptophyta</taxon>
        <taxon>Embryophyta</taxon>
        <taxon>Tracheophyta</taxon>
        <taxon>Spermatophyta</taxon>
        <taxon>Magnoliopsida</taxon>
        <taxon>eudicotyledons</taxon>
        <taxon>Gunneridae</taxon>
        <taxon>Pentapetalae</taxon>
        <taxon>rosids</taxon>
        <taxon>fabids</taxon>
        <taxon>Malpighiales</taxon>
        <taxon>Salicaceae</taxon>
        <taxon>Flacourtieae</taxon>
        <taxon>Dovyalis</taxon>
    </lineage>
</organism>
<dbReference type="Proteomes" id="UP001314170">
    <property type="component" value="Unassembled WGS sequence"/>
</dbReference>
<dbReference type="AlphaFoldDB" id="A0AAV1R1T6"/>
<feature type="non-terminal residue" evidence="1">
    <location>
        <position position="1"/>
    </location>
</feature>
<evidence type="ECO:0000313" key="1">
    <source>
        <dbReference type="EMBL" id="CAK7327971.1"/>
    </source>
</evidence>
<evidence type="ECO:0000313" key="2">
    <source>
        <dbReference type="Proteomes" id="UP001314170"/>
    </source>
</evidence>
<protein>
    <submittedName>
        <fullName evidence="1">Uncharacterized protein</fullName>
    </submittedName>
</protein>
<accession>A0AAV1R1T6</accession>
<sequence length="62" mass="7192">IKASRNYGGVSKRFEDIKSLVKRMNLSFTKGYLVKLFIGALREDLSLVVKRFKPINLREAFE</sequence>
<gene>
    <name evidence="1" type="ORF">DCAF_LOCUS5689</name>
</gene>
<comment type="caution">
    <text evidence="1">The sequence shown here is derived from an EMBL/GenBank/DDBJ whole genome shotgun (WGS) entry which is preliminary data.</text>
</comment>
<proteinExistence type="predicted"/>
<dbReference type="EMBL" id="CAWUPB010000892">
    <property type="protein sequence ID" value="CAK7327971.1"/>
    <property type="molecule type" value="Genomic_DNA"/>
</dbReference>
<name>A0AAV1R1T6_9ROSI</name>
<keyword evidence="2" id="KW-1185">Reference proteome</keyword>
<reference evidence="1 2" key="1">
    <citation type="submission" date="2024-01" db="EMBL/GenBank/DDBJ databases">
        <authorList>
            <person name="Waweru B."/>
        </authorList>
    </citation>
    <scope>NUCLEOTIDE SEQUENCE [LARGE SCALE GENOMIC DNA]</scope>
</reference>